<keyword evidence="2" id="KW-0472">Membrane</keyword>
<dbReference type="GO" id="GO:0005576">
    <property type="term" value="C:extracellular region"/>
    <property type="evidence" value="ECO:0007669"/>
    <property type="project" value="TreeGrafter"/>
</dbReference>
<organism evidence="3 4">
    <name type="scientific">Pseudonocardia sediminis</name>
    <dbReference type="NCBI Taxonomy" id="1397368"/>
    <lineage>
        <taxon>Bacteria</taxon>
        <taxon>Bacillati</taxon>
        <taxon>Actinomycetota</taxon>
        <taxon>Actinomycetes</taxon>
        <taxon>Pseudonocardiales</taxon>
        <taxon>Pseudonocardiaceae</taxon>
        <taxon>Pseudonocardia</taxon>
    </lineage>
</organism>
<dbReference type="PANTHER" id="PTHR40765">
    <property type="entry name" value="ESX-2 SECRETION SYSTEM ATPASE ECCB2"/>
    <property type="match status" value="1"/>
</dbReference>
<dbReference type="AlphaFoldDB" id="A0A4Q7V6L5"/>
<evidence type="ECO:0000256" key="1">
    <source>
        <dbReference type="SAM" id="MobiDB-lite"/>
    </source>
</evidence>
<dbReference type="NCBIfam" id="TIGR03919">
    <property type="entry name" value="T7SS_EccB"/>
    <property type="match status" value="1"/>
</dbReference>
<comment type="caution">
    <text evidence="3">The sequence shown here is derived from an EMBL/GenBank/DDBJ whole genome shotgun (WGS) entry which is preliminary data.</text>
</comment>
<sequence length="500" mass="49911">MTAADTRPAADPAPAHDAAAPPAESGTRTLRAPATRDQVDAYRFGQRRLEAALIRADPVPLHEQIRSQRRAAFAGVLLGLLALGVAGLLAKLSPATDWQQKQMVVGDRSGTVYVVTPEPRRLVPVANLVAGRLVLAALGEQGGTAVPATVSDDTLATAPRTPPAAVAGAVGVRPDGPPVPPAWAVCDTQADPRAEGAGPGTTTVLAGALGAPSGPAPGLLVAGRGGSSYVVLDGVRHRVDTSDRAAMAALGVLGVPTREVSDGLLSALPEGAPLRTPEIDAGVTVAGLGRAGDVVTSNPLGAEPSYYVVLGPDAATGRAGGLAPVPVTLADAVLARSGQGEPATLAQGQVAQSTLSGTLDTDGWPAARIARADPSSIPTLCWTWRDGRSGVVATDRLPVAAGAVTIDLAGADGAGPRLDAVVLAATGPGPVESRGSTGGGTRWLLSSAGVFVGVADDRTAAALGTTTTGRAPEEALRLLPRAPALDLGAVREIADVLPPG</sequence>
<protein>
    <submittedName>
        <fullName evidence="3">Type VII secretion protein EccB</fullName>
    </submittedName>
</protein>
<dbReference type="PANTHER" id="PTHR40765:SF2">
    <property type="entry name" value="ESX-2 SECRETION SYSTEM ATPASE ECCB2"/>
    <property type="match status" value="1"/>
</dbReference>
<dbReference type="Pfam" id="PF05108">
    <property type="entry name" value="T7SS_ESX1_EccB"/>
    <property type="match status" value="1"/>
</dbReference>
<dbReference type="InterPro" id="IPR044857">
    <property type="entry name" value="T7SS_EccB_R1"/>
</dbReference>
<feature type="region of interest" description="Disordered" evidence="1">
    <location>
        <begin position="1"/>
        <end position="37"/>
    </location>
</feature>
<evidence type="ECO:0000313" key="4">
    <source>
        <dbReference type="Proteomes" id="UP000291591"/>
    </source>
</evidence>
<keyword evidence="2" id="KW-0812">Transmembrane</keyword>
<dbReference type="InterPro" id="IPR007795">
    <property type="entry name" value="T7SS_EccB"/>
</dbReference>
<evidence type="ECO:0000313" key="3">
    <source>
        <dbReference type="EMBL" id="RZT88349.1"/>
    </source>
</evidence>
<proteinExistence type="predicted"/>
<feature type="compositionally biased region" description="Low complexity" evidence="1">
    <location>
        <begin position="1"/>
        <end position="23"/>
    </location>
</feature>
<dbReference type="Proteomes" id="UP000291591">
    <property type="component" value="Unassembled WGS sequence"/>
</dbReference>
<gene>
    <name evidence="3" type="ORF">EV383_5288</name>
</gene>
<keyword evidence="2" id="KW-1133">Transmembrane helix</keyword>
<dbReference type="Gene3D" id="3.30.2390.20">
    <property type="entry name" value="Type VII secretion system EccB, repeat 1 domain"/>
    <property type="match status" value="1"/>
</dbReference>
<reference evidence="3 4" key="1">
    <citation type="submission" date="2019-02" db="EMBL/GenBank/DDBJ databases">
        <title>Sequencing the genomes of 1000 actinobacteria strains.</title>
        <authorList>
            <person name="Klenk H.-P."/>
        </authorList>
    </citation>
    <scope>NUCLEOTIDE SEQUENCE [LARGE SCALE GENOMIC DNA]</scope>
    <source>
        <strain evidence="3 4">DSM 45779</strain>
    </source>
</reference>
<dbReference type="RefSeq" id="WP_165438508.1">
    <property type="nucleotide sequence ID" value="NZ_SHKL01000001.1"/>
</dbReference>
<dbReference type="EMBL" id="SHKL01000001">
    <property type="protein sequence ID" value="RZT88349.1"/>
    <property type="molecule type" value="Genomic_DNA"/>
</dbReference>
<keyword evidence="4" id="KW-1185">Reference proteome</keyword>
<feature type="transmembrane region" description="Helical" evidence="2">
    <location>
        <begin position="71"/>
        <end position="90"/>
    </location>
</feature>
<accession>A0A4Q7V6L5</accession>
<name>A0A4Q7V6L5_PSEST</name>
<evidence type="ECO:0000256" key="2">
    <source>
        <dbReference type="SAM" id="Phobius"/>
    </source>
</evidence>